<evidence type="ECO:0008006" key="4">
    <source>
        <dbReference type="Google" id="ProtNLM"/>
    </source>
</evidence>
<name>A0AAV9NF57_9EURO</name>
<dbReference type="InterPro" id="IPR036249">
    <property type="entry name" value="Thioredoxin-like_sf"/>
</dbReference>
<dbReference type="SUPFAM" id="SSF52833">
    <property type="entry name" value="Thioredoxin-like"/>
    <property type="match status" value="1"/>
</dbReference>
<gene>
    <name evidence="2" type="ORF">LTR84_012727</name>
</gene>
<dbReference type="GeneID" id="89980869"/>
<evidence type="ECO:0000313" key="3">
    <source>
        <dbReference type="Proteomes" id="UP001358417"/>
    </source>
</evidence>
<comment type="caution">
    <text evidence="2">The sequence shown here is derived from an EMBL/GenBank/DDBJ whole genome shotgun (WGS) entry which is preliminary data.</text>
</comment>
<feature type="region of interest" description="Disordered" evidence="1">
    <location>
        <begin position="197"/>
        <end position="217"/>
    </location>
</feature>
<dbReference type="RefSeq" id="XP_064708144.1">
    <property type="nucleotide sequence ID" value="XM_064856244.1"/>
</dbReference>
<reference evidence="2 3" key="1">
    <citation type="submission" date="2023-08" db="EMBL/GenBank/DDBJ databases">
        <title>Black Yeasts Isolated from many extreme environments.</title>
        <authorList>
            <person name="Coleine C."/>
            <person name="Stajich J.E."/>
            <person name="Selbmann L."/>
        </authorList>
    </citation>
    <scope>NUCLEOTIDE SEQUENCE [LARGE SCALE GENOMIC DNA]</scope>
    <source>
        <strain evidence="2 3">CCFEE 5792</strain>
    </source>
</reference>
<organism evidence="2 3">
    <name type="scientific">Exophiala bonariae</name>
    <dbReference type="NCBI Taxonomy" id="1690606"/>
    <lineage>
        <taxon>Eukaryota</taxon>
        <taxon>Fungi</taxon>
        <taxon>Dikarya</taxon>
        <taxon>Ascomycota</taxon>
        <taxon>Pezizomycotina</taxon>
        <taxon>Eurotiomycetes</taxon>
        <taxon>Chaetothyriomycetidae</taxon>
        <taxon>Chaetothyriales</taxon>
        <taxon>Herpotrichiellaceae</taxon>
        <taxon>Exophiala</taxon>
    </lineage>
</organism>
<evidence type="ECO:0000313" key="2">
    <source>
        <dbReference type="EMBL" id="KAK5056174.1"/>
    </source>
</evidence>
<dbReference type="Proteomes" id="UP001358417">
    <property type="component" value="Unassembled WGS sequence"/>
</dbReference>
<dbReference type="Gene3D" id="3.40.30.10">
    <property type="entry name" value="Glutaredoxin"/>
    <property type="match status" value="1"/>
</dbReference>
<sequence>MTQTTTRPLWTLVLNISKHQAPNIKHTRPLRSNAINPNTNITINTARLFSQSIASRQHQSPVSNRILAPFRTPSQFQDALRLCSANNTLLLTLFTTSACTPCRVITPLLTSLIETRPSAPSDKYAALAFAELELDSPDASGGGGFGTMMDLGVEYGVTSMPTLMGFGGRRAERVTERLVDTRMLCDERRMASWVDEQMGKGDPFSTSAASGGGGEGAGKGGLLSRIFG</sequence>
<keyword evidence="3" id="KW-1185">Reference proteome</keyword>
<accession>A0AAV9NF57</accession>
<dbReference type="CDD" id="cd02947">
    <property type="entry name" value="TRX_family"/>
    <property type="match status" value="1"/>
</dbReference>
<dbReference type="EMBL" id="JAVRRD010000008">
    <property type="protein sequence ID" value="KAK5056174.1"/>
    <property type="molecule type" value="Genomic_DNA"/>
</dbReference>
<proteinExistence type="predicted"/>
<protein>
    <recommendedName>
        <fullName evidence="4">Thioredoxin domain-containing protein</fullName>
    </recommendedName>
</protein>
<dbReference type="AlphaFoldDB" id="A0AAV9NF57"/>
<evidence type="ECO:0000256" key="1">
    <source>
        <dbReference type="SAM" id="MobiDB-lite"/>
    </source>
</evidence>